<dbReference type="Pfam" id="PF07521">
    <property type="entry name" value="RMMBL"/>
    <property type="match status" value="1"/>
</dbReference>
<proteinExistence type="predicted"/>
<dbReference type="InterPro" id="IPR011108">
    <property type="entry name" value="RMMBL"/>
</dbReference>
<dbReference type="Proteomes" id="UP000197418">
    <property type="component" value="Chromosome"/>
</dbReference>
<evidence type="ECO:0000259" key="1">
    <source>
        <dbReference type="Pfam" id="PF00753"/>
    </source>
</evidence>
<dbReference type="GO" id="GO:0016787">
    <property type="term" value="F:hydrolase activity"/>
    <property type="evidence" value="ECO:0007669"/>
    <property type="project" value="UniProtKB-KW"/>
</dbReference>
<dbReference type="GeneID" id="33316337"/>
<name>A0A218P9B9_9EURY</name>
<dbReference type="Gene3D" id="3.60.15.10">
    <property type="entry name" value="Ribonuclease Z/Hydroxyacylglutathione hydrolase-like"/>
    <property type="match status" value="2"/>
</dbReference>
<dbReference type="AlphaFoldDB" id="A0A218P9B9"/>
<dbReference type="OrthoDB" id="40950at2157"/>
<dbReference type="PANTHER" id="PTHR43694:SF1">
    <property type="entry name" value="RIBONUCLEASE J"/>
    <property type="match status" value="1"/>
</dbReference>
<evidence type="ECO:0000313" key="4">
    <source>
        <dbReference type="Proteomes" id="UP000197418"/>
    </source>
</evidence>
<evidence type="ECO:0000259" key="2">
    <source>
        <dbReference type="Pfam" id="PF07521"/>
    </source>
</evidence>
<protein>
    <submittedName>
        <fullName evidence="3">MBL fold metallo-hydrolase</fullName>
    </submittedName>
</protein>
<feature type="domain" description="Metallo-beta-lactamase" evidence="1">
    <location>
        <begin position="88"/>
        <end position="115"/>
    </location>
</feature>
<gene>
    <name evidence="3" type="ORF">A3L08_08655</name>
</gene>
<dbReference type="Pfam" id="PF00753">
    <property type="entry name" value="Lactamase_B"/>
    <property type="match status" value="1"/>
</dbReference>
<dbReference type="RefSeq" id="WP_088854629.1">
    <property type="nucleotide sequence ID" value="NZ_CP015102.1"/>
</dbReference>
<feature type="domain" description="Zn-dependent metallo-hydrolase RNA specificity" evidence="2">
    <location>
        <begin position="462"/>
        <end position="494"/>
    </location>
</feature>
<reference evidence="3 4" key="1">
    <citation type="submission" date="2016-04" db="EMBL/GenBank/DDBJ databases">
        <title>Complete genome sequence of Thermococcus pacificus type strain P4.</title>
        <authorList>
            <person name="Oger P.M."/>
        </authorList>
    </citation>
    <scope>NUCLEOTIDE SEQUENCE [LARGE SCALE GENOMIC DNA]</scope>
    <source>
        <strain evidence="3 4">P-4</strain>
    </source>
</reference>
<keyword evidence="4" id="KW-1185">Reference proteome</keyword>
<organism evidence="3 4">
    <name type="scientific">Thermococcus pacificus</name>
    <dbReference type="NCBI Taxonomy" id="71998"/>
    <lineage>
        <taxon>Archaea</taxon>
        <taxon>Methanobacteriati</taxon>
        <taxon>Methanobacteriota</taxon>
        <taxon>Thermococci</taxon>
        <taxon>Thermococcales</taxon>
        <taxon>Thermococcaceae</taxon>
        <taxon>Thermococcus</taxon>
    </lineage>
</organism>
<accession>A0A218P9B9</accession>
<dbReference type="EMBL" id="CP015102">
    <property type="protein sequence ID" value="ASJ07382.1"/>
    <property type="molecule type" value="Genomic_DNA"/>
</dbReference>
<dbReference type="KEGG" id="tpaf:A3L08_08655"/>
<dbReference type="SUPFAM" id="SSF56281">
    <property type="entry name" value="Metallo-hydrolase/oxidoreductase"/>
    <property type="match status" value="1"/>
</dbReference>
<keyword evidence="3" id="KW-0378">Hydrolase</keyword>
<evidence type="ECO:0000313" key="3">
    <source>
        <dbReference type="EMBL" id="ASJ07382.1"/>
    </source>
</evidence>
<dbReference type="PANTHER" id="PTHR43694">
    <property type="entry name" value="RIBONUCLEASE J"/>
    <property type="match status" value="1"/>
</dbReference>
<sequence>MKITVYDGATTIGGSKIHLEEDNNGIFLDFGMNFAKYARYYEEFISERPSRGIHDLWRLGLIPRLNVYRRDLIPADILEEVRQSPKVSVSAVLISHAHLDHVGNIAFLDEKVPIVGSPTTMIILKALRDTSRGSHMGMELSYYALRKPSDSNPYVLEANRKLKYYASRDIFLTEKLPEEGMSFLTWRANVELAENPNRVNYIRGSNVSLVEDQDLGFEIRAYPVDHSIFGAIAYIVEGDISVAYTGDFRLHGKNADKTKEFIRAAKSAQVLITEGTRAGRGDDVNVSEEEVYQNAKAIVDDAKGLVVADFSARNFERLESFKRIAEETGRQLVVTTKDAYFLHALGLIDGQNHLKGLRVYRNSKAKVEKWEEWVFINYPEIGITPEELRREQENYILCFSFYDMPHLLDVMPDGGVYIYSSSEAFTEEQTFSFLRLWNWLQYFRFEVHGFSVDADGKPTFEKGLHASGHISKEELEEVINDIDPDVLIPVHTESPYWFEERWSEKVVLLKDGESFEV</sequence>
<dbReference type="InterPro" id="IPR036866">
    <property type="entry name" value="RibonucZ/Hydroxyglut_hydro"/>
</dbReference>
<dbReference type="InterPro" id="IPR001279">
    <property type="entry name" value="Metallo-B-lactamas"/>
</dbReference>